<feature type="domain" description="MmeI-like target recognition" evidence="1">
    <location>
        <begin position="2"/>
        <end position="179"/>
    </location>
</feature>
<dbReference type="InterPro" id="IPR046818">
    <property type="entry name" value="MmeI_C"/>
</dbReference>
<evidence type="ECO:0000313" key="3">
    <source>
        <dbReference type="EMBL" id="CAB4958252.1"/>
    </source>
</evidence>
<sequence>MRGSTPRDNGALTNLTALEAAHIRETDPLAARYLVPYIVLQTLLKGAERWCLRLSEQDSAAIAQSRELSERVARVALSRAGNTDVPPWVFLEERQPGGPFIALARRMSRSADVIALRSFDQGEVVGDQVWVIGEKHLLTAGVVASRAYRVWLDTVTKKSGKKVSVSASAVHNTFPLPHLSDAQQRAIEDASERMLLARTYASPAIFQDLNDRAKMPRPLLQAHDDIDAIIAEVFGVDVACTDAQMQRALIRSHRELTENAKPPSKNRAA</sequence>
<accession>A0A6J7KUS4</accession>
<protein>
    <submittedName>
        <fullName evidence="3">Unannotated protein</fullName>
    </submittedName>
</protein>
<name>A0A6J7KUS4_9ZZZZ</name>
<dbReference type="EMBL" id="CAFBNR010000013">
    <property type="protein sequence ID" value="CAB4958252.1"/>
    <property type="molecule type" value="Genomic_DNA"/>
</dbReference>
<evidence type="ECO:0000259" key="2">
    <source>
        <dbReference type="Pfam" id="PF20467"/>
    </source>
</evidence>
<dbReference type="InterPro" id="IPR046820">
    <property type="entry name" value="MmeI_TRD"/>
</dbReference>
<dbReference type="Pfam" id="PF20467">
    <property type="entry name" value="MmeI_C"/>
    <property type="match status" value="1"/>
</dbReference>
<evidence type="ECO:0000259" key="1">
    <source>
        <dbReference type="Pfam" id="PF20466"/>
    </source>
</evidence>
<feature type="domain" description="MmeI-like C-terminal" evidence="2">
    <location>
        <begin position="180"/>
        <end position="258"/>
    </location>
</feature>
<reference evidence="3" key="1">
    <citation type="submission" date="2020-05" db="EMBL/GenBank/DDBJ databases">
        <authorList>
            <person name="Chiriac C."/>
            <person name="Salcher M."/>
            <person name="Ghai R."/>
            <person name="Kavagutti S V."/>
        </authorList>
    </citation>
    <scope>NUCLEOTIDE SEQUENCE</scope>
</reference>
<organism evidence="3">
    <name type="scientific">freshwater metagenome</name>
    <dbReference type="NCBI Taxonomy" id="449393"/>
    <lineage>
        <taxon>unclassified sequences</taxon>
        <taxon>metagenomes</taxon>
        <taxon>ecological metagenomes</taxon>
    </lineage>
</organism>
<dbReference type="Pfam" id="PF20466">
    <property type="entry name" value="MmeI_TRD"/>
    <property type="match status" value="1"/>
</dbReference>
<proteinExistence type="predicted"/>
<gene>
    <name evidence="3" type="ORF">UFOPK3879_00416</name>
</gene>
<dbReference type="AlphaFoldDB" id="A0A6J7KUS4"/>